<dbReference type="InterPro" id="IPR036097">
    <property type="entry name" value="HisK_dim/P_sf"/>
</dbReference>
<feature type="transmembrane region" description="Helical" evidence="5">
    <location>
        <begin position="343"/>
        <end position="362"/>
    </location>
</feature>
<gene>
    <name evidence="7" type="ORF">LPB137_11195</name>
</gene>
<keyword evidence="5" id="KW-0472">Membrane</keyword>
<feature type="transmembrane region" description="Helical" evidence="5">
    <location>
        <begin position="12"/>
        <end position="31"/>
    </location>
</feature>
<dbReference type="SUPFAM" id="SSF47384">
    <property type="entry name" value="Homodimeric domain of signal transducing histidine kinase"/>
    <property type="match status" value="1"/>
</dbReference>
<feature type="domain" description="Histidine kinase" evidence="6">
    <location>
        <begin position="442"/>
        <end position="664"/>
    </location>
</feature>
<dbReference type="RefSeq" id="WP_076088072.1">
    <property type="nucleotide sequence ID" value="NZ_CP019070.1"/>
</dbReference>
<keyword evidence="5" id="KW-1133">Transmembrane helix</keyword>
<dbReference type="Gene3D" id="1.10.287.130">
    <property type="match status" value="1"/>
</dbReference>
<feature type="coiled-coil region" evidence="4">
    <location>
        <begin position="370"/>
        <end position="415"/>
    </location>
</feature>
<dbReference type="GO" id="GO:0000155">
    <property type="term" value="F:phosphorelay sensor kinase activity"/>
    <property type="evidence" value="ECO:0007669"/>
    <property type="project" value="InterPro"/>
</dbReference>
<evidence type="ECO:0000256" key="4">
    <source>
        <dbReference type="SAM" id="Coils"/>
    </source>
</evidence>
<sequence>MFKEENLSKTIIVVPILFIILTASIITFIHIKQADSKFKNDSKKLEKTFLNEEKERLVTILDSINSYVKYKKLTSLNILKDKVKDKIDFANTILTESYNNSIGIESSEAIQINILSSLSQLNSKDKGKYFLYGYSKNRNSFNSKNISLKDNINKDFHVQIDEVLHKKNTSFIFNKETVLRDKKLVELNKISYLKKFESLNLVLGYSEYLEDFEVDTKKEILKRLNLMKLQKNSFIFTLDDKLNVIQDTSNNFKNISYETIQTNKNMISSLFDYAKLSKIDLIEDEYKYFWNKIDKNNYTLDVFSYIDTWDWLIGININIKNIDKSIEGIIGINESKRNEIIEYSIKTALIFIFISSFLSYFISIKITNMLNQYKESIENQKSALRNINATLEVKVEEKTKELEVLNNKLKQKFDSEVQKNRHKDELLQVQSKMASMGEMIGNIAHQWRQPLSTISTIASGNCVKIDFDFINNNDMKNDFTKIVECTKHLSDTIEDFRNFFMENKKIEEFDLRELIDKNLILVGSTLQNNYIKVIQNFSSVKIYGVKNELLQATINIINNAKDILLLKEEKQRYIIIDIFQDEKNAYLIIKDSGGGIPKSIENKIFEPYFSTKDQSIGTGIGLHMTKEIINNSMKGEIFVSNEKFYIENKTHFGACFKLVFPLVFPSN</sequence>
<evidence type="ECO:0000313" key="7">
    <source>
        <dbReference type="EMBL" id="APW66372.1"/>
    </source>
</evidence>
<dbReference type="PANTHER" id="PTHR43065:SF42">
    <property type="entry name" value="TWO-COMPONENT SENSOR PPRA"/>
    <property type="match status" value="1"/>
</dbReference>
<dbReference type="SMART" id="SM00387">
    <property type="entry name" value="HATPase_c"/>
    <property type="match status" value="1"/>
</dbReference>
<keyword evidence="8" id="KW-1185">Reference proteome</keyword>
<dbReference type="InterPro" id="IPR004358">
    <property type="entry name" value="Sig_transdc_His_kin-like_C"/>
</dbReference>
<dbReference type="STRING" id="1850254.LPB137_11195"/>
<dbReference type="SUPFAM" id="SSF55874">
    <property type="entry name" value="ATPase domain of HSP90 chaperone/DNA topoisomerase II/histidine kinase"/>
    <property type="match status" value="1"/>
</dbReference>
<dbReference type="OrthoDB" id="5349151at2"/>
<evidence type="ECO:0000256" key="3">
    <source>
        <dbReference type="ARBA" id="ARBA00022553"/>
    </source>
</evidence>
<dbReference type="AlphaFoldDB" id="A0A1P8KP41"/>
<dbReference type="Pfam" id="PF08269">
    <property type="entry name" value="dCache_2"/>
    <property type="match status" value="1"/>
</dbReference>
<dbReference type="InterPro" id="IPR005467">
    <property type="entry name" value="His_kinase_dom"/>
</dbReference>
<keyword evidence="5" id="KW-0812">Transmembrane</keyword>
<dbReference type="InterPro" id="IPR004010">
    <property type="entry name" value="Double_Cache_2"/>
</dbReference>
<dbReference type="Proteomes" id="UP000186074">
    <property type="component" value="Chromosome"/>
</dbReference>
<accession>A0A1P8KP41</accession>
<dbReference type="PRINTS" id="PR00344">
    <property type="entry name" value="BCTRLSENSOR"/>
</dbReference>
<comment type="catalytic activity">
    <reaction evidence="1">
        <text>ATP + protein L-histidine = ADP + protein N-phospho-L-histidine.</text>
        <dbReference type="EC" id="2.7.13.3"/>
    </reaction>
</comment>
<evidence type="ECO:0000313" key="8">
    <source>
        <dbReference type="Proteomes" id="UP000186074"/>
    </source>
</evidence>
<dbReference type="EMBL" id="CP019070">
    <property type="protein sequence ID" value="APW66372.1"/>
    <property type="molecule type" value="Genomic_DNA"/>
</dbReference>
<evidence type="ECO:0000256" key="5">
    <source>
        <dbReference type="SAM" id="Phobius"/>
    </source>
</evidence>
<keyword evidence="4" id="KW-0175">Coiled coil</keyword>
<dbReference type="EC" id="2.7.13.3" evidence="2"/>
<dbReference type="KEGG" id="alp:LPB137_11195"/>
<protein>
    <recommendedName>
        <fullName evidence="2">histidine kinase</fullName>
        <ecNumber evidence="2">2.7.13.3</ecNumber>
    </recommendedName>
</protein>
<dbReference type="Gene3D" id="3.30.450.20">
    <property type="entry name" value="PAS domain"/>
    <property type="match status" value="1"/>
</dbReference>
<dbReference type="PANTHER" id="PTHR43065">
    <property type="entry name" value="SENSOR HISTIDINE KINASE"/>
    <property type="match status" value="1"/>
</dbReference>
<organism evidence="7 8">
    <name type="scientific">Poseidonibacter parvus</name>
    <dbReference type="NCBI Taxonomy" id="1850254"/>
    <lineage>
        <taxon>Bacteria</taxon>
        <taxon>Pseudomonadati</taxon>
        <taxon>Campylobacterota</taxon>
        <taxon>Epsilonproteobacteria</taxon>
        <taxon>Campylobacterales</taxon>
        <taxon>Arcobacteraceae</taxon>
        <taxon>Poseidonibacter</taxon>
    </lineage>
</organism>
<name>A0A1P8KP41_9BACT</name>
<proteinExistence type="predicted"/>
<evidence type="ECO:0000256" key="1">
    <source>
        <dbReference type="ARBA" id="ARBA00000085"/>
    </source>
</evidence>
<dbReference type="InterPro" id="IPR003661">
    <property type="entry name" value="HisK_dim/P_dom"/>
</dbReference>
<dbReference type="CDD" id="cd00082">
    <property type="entry name" value="HisKA"/>
    <property type="match status" value="1"/>
</dbReference>
<evidence type="ECO:0000256" key="2">
    <source>
        <dbReference type="ARBA" id="ARBA00012438"/>
    </source>
</evidence>
<keyword evidence="3" id="KW-0597">Phosphoprotein</keyword>
<dbReference type="Pfam" id="PF02518">
    <property type="entry name" value="HATPase_c"/>
    <property type="match status" value="1"/>
</dbReference>
<dbReference type="PROSITE" id="PS50109">
    <property type="entry name" value="HIS_KIN"/>
    <property type="match status" value="1"/>
</dbReference>
<dbReference type="Gene3D" id="3.30.565.10">
    <property type="entry name" value="Histidine kinase-like ATPase, C-terminal domain"/>
    <property type="match status" value="1"/>
</dbReference>
<dbReference type="InterPro" id="IPR003594">
    <property type="entry name" value="HATPase_dom"/>
</dbReference>
<reference evidence="7 8" key="1">
    <citation type="submission" date="2017-01" db="EMBL/GenBank/DDBJ databases">
        <title>Genome sequencing of Arcobacter sp. LPB0137.</title>
        <authorList>
            <person name="Lee G.-W."/>
            <person name="Yi H."/>
        </authorList>
    </citation>
    <scope>NUCLEOTIDE SEQUENCE [LARGE SCALE GENOMIC DNA]</scope>
    <source>
        <strain evidence="7 8">LPB0137</strain>
    </source>
</reference>
<dbReference type="InterPro" id="IPR036890">
    <property type="entry name" value="HATPase_C_sf"/>
</dbReference>
<evidence type="ECO:0000259" key="6">
    <source>
        <dbReference type="PROSITE" id="PS50109"/>
    </source>
</evidence>